<comment type="similarity">
    <text evidence="2">Belongs to the methyl-accepting chemotaxis (MCP) protein family.</text>
</comment>
<dbReference type="PRINTS" id="PR00260">
    <property type="entry name" value="CHEMTRNSDUCR"/>
</dbReference>
<evidence type="ECO:0000256" key="2">
    <source>
        <dbReference type="ARBA" id="ARBA00029447"/>
    </source>
</evidence>
<dbReference type="SUPFAM" id="SSF58104">
    <property type="entry name" value="Methyl-accepting chemotaxis protein (MCP) signaling domain"/>
    <property type="match status" value="1"/>
</dbReference>
<organism evidence="5 6">
    <name type="scientific">Pandoraea apista</name>
    <dbReference type="NCBI Taxonomy" id="93218"/>
    <lineage>
        <taxon>Bacteria</taxon>
        <taxon>Pseudomonadati</taxon>
        <taxon>Pseudomonadota</taxon>
        <taxon>Betaproteobacteria</taxon>
        <taxon>Burkholderiales</taxon>
        <taxon>Burkholderiaceae</taxon>
        <taxon>Pandoraea</taxon>
    </lineage>
</organism>
<dbReference type="RefSeq" id="WP_082117689.1">
    <property type="nucleotide sequence ID" value="NZ_CALMDT010000020.1"/>
</dbReference>
<keyword evidence="1 3" id="KW-0807">Transducer</keyword>
<dbReference type="PROSITE" id="PS50111">
    <property type="entry name" value="CHEMOTAXIS_TRANSDUC_2"/>
    <property type="match status" value="1"/>
</dbReference>
<evidence type="ECO:0000256" key="1">
    <source>
        <dbReference type="ARBA" id="ARBA00023224"/>
    </source>
</evidence>
<proteinExistence type="inferred from homology"/>
<name>A0ABX9ZNX4_9BURK</name>
<dbReference type="PANTHER" id="PTHR32089">
    <property type="entry name" value="METHYL-ACCEPTING CHEMOTAXIS PROTEIN MCPB"/>
    <property type="match status" value="1"/>
</dbReference>
<evidence type="ECO:0000313" key="5">
    <source>
        <dbReference type="EMBL" id="RSK80530.1"/>
    </source>
</evidence>
<keyword evidence="6" id="KW-1185">Reference proteome</keyword>
<evidence type="ECO:0000313" key="6">
    <source>
        <dbReference type="Proteomes" id="UP000270216"/>
    </source>
</evidence>
<dbReference type="Gene3D" id="1.10.287.950">
    <property type="entry name" value="Methyl-accepting chemotaxis protein"/>
    <property type="match status" value="1"/>
</dbReference>
<dbReference type="PANTHER" id="PTHR32089:SF112">
    <property type="entry name" value="LYSOZYME-LIKE PROTEIN-RELATED"/>
    <property type="match status" value="1"/>
</dbReference>
<comment type="caution">
    <text evidence="5">The sequence shown here is derived from an EMBL/GenBank/DDBJ whole genome shotgun (WGS) entry which is preliminary data.</text>
</comment>
<accession>A0ABX9ZNX4</accession>
<gene>
    <name evidence="5" type="ORF">EJE83_13170</name>
</gene>
<sequence length="377" mass="40799">MASPERIVELAHAVKHVADDKIATIAHITRETKYLALNALIEAARAGDAGRGFAVVANEVKQVSERITDIASDLTSELASSLTELSALGDSMIGQLERHRGQRLTDLAHHMIEIIDRNLYERSCDVRWWATDAAIVDVLSAPSPEAARHACRRLGVILDSYTVYLDLWVADASGRIVANGRPERYPGVIGADASRHPWFLQAMRTQSGADYAAFDVRRAKLLHNAEVATYATAIREAGETHGAPIGALGIFFDWAPQAKAVVEGVPLLPHERENTRCLLLDAQHRVLASSDGEGVLVERFDLRRTSDDASASGFYNAGDHHLVGYALTPGYETYEGLGWYGVVQQGPSHASDDEISTTSVPSGRSTTLAVAEKALAA</sequence>
<reference evidence="5 6" key="1">
    <citation type="submission" date="2018-12" db="EMBL/GenBank/DDBJ databases">
        <title>Whole genome sequence of a Pandoraea apista isolate from a patient with cystic fibrosis.</title>
        <authorList>
            <person name="Kenna D.T."/>
            <person name="Turton J.F."/>
        </authorList>
    </citation>
    <scope>NUCLEOTIDE SEQUENCE [LARGE SCALE GENOMIC DNA]</scope>
    <source>
        <strain evidence="5 6">Pa13324</strain>
    </source>
</reference>
<dbReference type="InterPro" id="IPR004089">
    <property type="entry name" value="MCPsignal_dom"/>
</dbReference>
<dbReference type="Pfam" id="PF00015">
    <property type="entry name" value="MCPsignal"/>
    <property type="match status" value="1"/>
</dbReference>
<protein>
    <submittedName>
        <fullName evidence="5">Methyl-accepting chemotaxis protein</fullName>
    </submittedName>
</protein>
<evidence type="ECO:0000259" key="4">
    <source>
        <dbReference type="PROSITE" id="PS50111"/>
    </source>
</evidence>
<dbReference type="Proteomes" id="UP000270216">
    <property type="component" value="Unassembled WGS sequence"/>
</dbReference>
<feature type="domain" description="Methyl-accepting transducer" evidence="4">
    <location>
        <begin position="22"/>
        <end position="76"/>
    </location>
</feature>
<evidence type="ECO:0000256" key="3">
    <source>
        <dbReference type="PROSITE-ProRule" id="PRU00284"/>
    </source>
</evidence>
<dbReference type="InterPro" id="IPR004090">
    <property type="entry name" value="Chemotax_Me-accpt_rcpt"/>
</dbReference>
<dbReference type="Gene3D" id="3.30.450.20">
    <property type="entry name" value="PAS domain"/>
    <property type="match status" value="1"/>
</dbReference>
<dbReference type="EMBL" id="RWHX01000021">
    <property type="protein sequence ID" value="RSK80530.1"/>
    <property type="molecule type" value="Genomic_DNA"/>
</dbReference>